<evidence type="ECO:0000313" key="2">
    <source>
        <dbReference type="Proteomes" id="UP000031599"/>
    </source>
</evidence>
<protein>
    <recommendedName>
        <fullName evidence="3">Protein kinase</fullName>
    </recommendedName>
</protein>
<gene>
    <name evidence="1" type="ORF">DB30_06996</name>
</gene>
<reference evidence="1 2" key="1">
    <citation type="submission" date="2014-12" db="EMBL/GenBank/DDBJ databases">
        <title>Genome assembly of Enhygromyxa salina DSM 15201.</title>
        <authorList>
            <person name="Sharma G."/>
            <person name="Subramanian S."/>
        </authorList>
    </citation>
    <scope>NUCLEOTIDE SEQUENCE [LARGE SCALE GENOMIC DNA]</scope>
    <source>
        <strain evidence="1 2">DSM 15201</strain>
    </source>
</reference>
<comment type="caution">
    <text evidence="1">The sequence shown here is derived from an EMBL/GenBank/DDBJ whole genome shotgun (WGS) entry which is preliminary data.</text>
</comment>
<dbReference type="EMBL" id="JMCC02000076">
    <property type="protein sequence ID" value="KIG14247.1"/>
    <property type="molecule type" value="Genomic_DNA"/>
</dbReference>
<sequence>MPMISRKKQPYRVSDALRRYLVGHGRELRLPIRYEDLTYYGDTVPVYDKRGRDTLWESVLYPASERKRINRALVDTYATLRVTGDLSLMQHLVTDRVDVCSYGNTQPFRVRILNTLNENFDYFYVKRADASRVYGLELEHILSPNRLEFMTHDDTLVESHIAGIPGDVFMRDHLEDKHLDEVRLAKEFVKFCERCFIRLLGDMHAGNFVVDITPDFDETSYRLRAIDFDQQSYEGNIRVYQPNYYVENNPIIKLGMRCMEQATTRQYQQEERSLIRHRATSEAERLRQLLDVMRFDELAPEANVAALRAGLIDAYGDRRFERCQTMGALVDASLSTLAWE</sequence>
<evidence type="ECO:0000313" key="1">
    <source>
        <dbReference type="EMBL" id="KIG14247.1"/>
    </source>
</evidence>
<accession>A0A0C2D286</accession>
<organism evidence="1 2">
    <name type="scientific">Enhygromyxa salina</name>
    <dbReference type="NCBI Taxonomy" id="215803"/>
    <lineage>
        <taxon>Bacteria</taxon>
        <taxon>Pseudomonadati</taxon>
        <taxon>Myxococcota</taxon>
        <taxon>Polyangia</taxon>
        <taxon>Nannocystales</taxon>
        <taxon>Nannocystaceae</taxon>
        <taxon>Enhygromyxa</taxon>
    </lineage>
</organism>
<dbReference type="Proteomes" id="UP000031599">
    <property type="component" value="Unassembled WGS sequence"/>
</dbReference>
<name>A0A0C2D286_9BACT</name>
<proteinExistence type="predicted"/>
<dbReference type="AlphaFoldDB" id="A0A0C2D286"/>
<evidence type="ECO:0008006" key="3">
    <source>
        <dbReference type="Google" id="ProtNLM"/>
    </source>
</evidence>